<dbReference type="PANTHER" id="PTHR37953:SF1">
    <property type="entry name" value="UPF0127 PROTEIN MJ1496"/>
    <property type="match status" value="1"/>
</dbReference>
<proteinExistence type="predicted"/>
<dbReference type="Proteomes" id="UP000185860">
    <property type="component" value="Unassembled WGS sequence"/>
</dbReference>
<dbReference type="RefSeq" id="WP_073595199.1">
    <property type="nucleotide sequence ID" value="NZ_MRCE01000020.1"/>
</dbReference>
<name>A0A1U7IFC4_9CYAN</name>
<dbReference type="InterPro" id="IPR038695">
    <property type="entry name" value="Saro_0823-like_sf"/>
</dbReference>
<evidence type="ECO:0000313" key="3">
    <source>
        <dbReference type="Proteomes" id="UP000185860"/>
    </source>
</evidence>
<organism evidence="2 3">
    <name type="scientific">[Phormidium ambiguum] IAM M-71</name>
    <dbReference type="NCBI Taxonomy" id="454136"/>
    <lineage>
        <taxon>Bacteria</taxon>
        <taxon>Bacillati</taxon>
        <taxon>Cyanobacteriota</taxon>
        <taxon>Cyanophyceae</taxon>
        <taxon>Oscillatoriophycideae</taxon>
        <taxon>Aerosakkonematales</taxon>
        <taxon>Aerosakkonemataceae</taxon>
        <taxon>Floridanema</taxon>
    </lineage>
</organism>
<dbReference type="EMBL" id="MRCE01000020">
    <property type="protein sequence ID" value="OKH35712.1"/>
    <property type="molecule type" value="Genomic_DNA"/>
</dbReference>
<dbReference type="AlphaFoldDB" id="A0A1U7IFC4"/>
<dbReference type="STRING" id="454136.NIES2119_19640"/>
<dbReference type="Pfam" id="PF02643">
    <property type="entry name" value="DUF192"/>
    <property type="match status" value="1"/>
</dbReference>
<gene>
    <name evidence="2" type="ORF">NIES2119_19640</name>
</gene>
<dbReference type="PANTHER" id="PTHR37953">
    <property type="entry name" value="UPF0127 PROTEIN MJ1496"/>
    <property type="match status" value="1"/>
</dbReference>
<keyword evidence="1" id="KW-0472">Membrane</keyword>
<dbReference type="OrthoDB" id="9808290at2"/>
<evidence type="ECO:0008006" key="4">
    <source>
        <dbReference type="Google" id="ProtNLM"/>
    </source>
</evidence>
<comment type="caution">
    <text evidence="2">The sequence shown here is derived from an EMBL/GenBank/DDBJ whole genome shotgun (WGS) entry which is preliminary data.</text>
</comment>
<keyword evidence="1" id="KW-1133">Transmembrane helix</keyword>
<reference evidence="2 3" key="1">
    <citation type="submission" date="2016-11" db="EMBL/GenBank/DDBJ databases">
        <title>Draft Genome Sequences of Nine Cyanobacterial Strains from Diverse Habitats.</title>
        <authorList>
            <person name="Zhu T."/>
            <person name="Hou S."/>
            <person name="Lu X."/>
            <person name="Hess W.R."/>
        </authorList>
    </citation>
    <scope>NUCLEOTIDE SEQUENCE [LARGE SCALE GENOMIC DNA]</scope>
    <source>
        <strain evidence="2 3">IAM M-71</strain>
    </source>
</reference>
<keyword evidence="1" id="KW-0812">Transmembrane</keyword>
<dbReference type="InterPro" id="IPR003795">
    <property type="entry name" value="DUF192"/>
</dbReference>
<feature type="transmembrane region" description="Helical" evidence="1">
    <location>
        <begin position="14"/>
        <end position="34"/>
    </location>
</feature>
<dbReference type="Gene3D" id="2.60.120.1140">
    <property type="entry name" value="Protein of unknown function DUF192"/>
    <property type="match status" value="1"/>
</dbReference>
<accession>A0A1U7IFC4</accession>
<evidence type="ECO:0000313" key="2">
    <source>
        <dbReference type="EMBL" id="OKH35712.1"/>
    </source>
</evidence>
<sequence>MRNQILIDRIADTFGWSIGIALLAMILAGVVSNFTRPKVQITLGSTNFTLEIANTPTTQSRGLMKRTAKQLKKGSMIFPVKPRRNVVIWMKDMLVPLDLVFISQGKIVKILHQVPPCQADFSCLPIASPGEVDAVIELLGGTAQNVGLREGMKFNLPTNY</sequence>
<protein>
    <recommendedName>
        <fullName evidence="4">DUF192 domain-containing protein</fullName>
    </recommendedName>
</protein>
<evidence type="ECO:0000256" key="1">
    <source>
        <dbReference type="SAM" id="Phobius"/>
    </source>
</evidence>